<dbReference type="AlphaFoldDB" id="A0A7J0HEF6"/>
<protein>
    <submittedName>
        <fullName evidence="2">Glutathione S-transferase TAU 16</fullName>
    </submittedName>
</protein>
<dbReference type="Pfam" id="PF00043">
    <property type="entry name" value="GST_C"/>
    <property type="match status" value="1"/>
</dbReference>
<dbReference type="InterPro" id="IPR004046">
    <property type="entry name" value="GST_C"/>
</dbReference>
<dbReference type="Proteomes" id="UP000585474">
    <property type="component" value="Unassembled WGS sequence"/>
</dbReference>
<gene>
    <name evidence="2" type="ORF">Acr_29g0006480</name>
</gene>
<dbReference type="EMBL" id="BJWL01000029">
    <property type="protein sequence ID" value="GFZ21486.1"/>
    <property type="molecule type" value="Genomic_DNA"/>
</dbReference>
<accession>A0A7J0HEF6</accession>
<dbReference type="Gene3D" id="1.20.1050.10">
    <property type="match status" value="2"/>
</dbReference>
<dbReference type="InterPro" id="IPR045073">
    <property type="entry name" value="Omega/Tau-like"/>
</dbReference>
<keyword evidence="2" id="KW-0808">Transferase</keyword>
<comment type="caution">
    <text evidence="2">The sequence shown here is derived from an EMBL/GenBank/DDBJ whole genome shotgun (WGS) entry which is preliminary data.</text>
</comment>
<dbReference type="InterPro" id="IPR010987">
    <property type="entry name" value="Glutathione-S-Trfase_C-like"/>
</dbReference>
<dbReference type="PANTHER" id="PTHR11260">
    <property type="entry name" value="GLUTATHIONE S-TRANSFERASE, GST, SUPERFAMILY, GST DOMAIN CONTAINING"/>
    <property type="match status" value="1"/>
</dbReference>
<reference evidence="2 3" key="1">
    <citation type="submission" date="2019-07" db="EMBL/GenBank/DDBJ databases">
        <title>De Novo Assembly of kiwifruit Actinidia rufa.</title>
        <authorList>
            <person name="Sugita-Konishi S."/>
            <person name="Sato K."/>
            <person name="Mori E."/>
            <person name="Abe Y."/>
            <person name="Kisaki G."/>
            <person name="Hamano K."/>
            <person name="Suezawa K."/>
            <person name="Otani M."/>
            <person name="Fukuda T."/>
            <person name="Manabe T."/>
            <person name="Gomi K."/>
            <person name="Tabuchi M."/>
            <person name="Akimitsu K."/>
            <person name="Kataoka I."/>
        </authorList>
    </citation>
    <scope>NUCLEOTIDE SEQUENCE [LARGE SCALE GENOMIC DNA]</scope>
    <source>
        <strain evidence="3">cv. Fuchu</strain>
    </source>
</reference>
<feature type="domain" description="GST C-terminal" evidence="1">
    <location>
        <begin position="1"/>
        <end position="124"/>
    </location>
</feature>
<evidence type="ECO:0000259" key="1">
    <source>
        <dbReference type="PROSITE" id="PS50405"/>
    </source>
</evidence>
<dbReference type="PANTHER" id="PTHR11260:SF615">
    <property type="entry name" value="GLUTATHIONE S-TRANSFERASE U17"/>
    <property type="match status" value="1"/>
</dbReference>
<dbReference type="InterPro" id="IPR036282">
    <property type="entry name" value="Glutathione-S-Trfase_C_sf"/>
</dbReference>
<dbReference type="GO" id="GO:0006749">
    <property type="term" value="P:glutathione metabolic process"/>
    <property type="evidence" value="ECO:0007669"/>
    <property type="project" value="InterPro"/>
</dbReference>
<proteinExistence type="predicted"/>
<dbReference type="GO" id="GO:0004364">
    <property type="term" value="F:glutathione transferase activity"/>
    <property type="evidence" value="ECO:0007669"/>
    <property type="project" value="InterPro"/>
</dbReference>
<keyword evidence="3" id="KW-1185">Reference proteome</keyword>
<organism evidence="2 3">
    <name type="scientific">Actinidia rufa</name>
    <dbReference type="NCBI Taxonomy" id="165716"/>
    <lineage>
        <taxon>Eukaryota</taxon>
        <taxon>Viridiplantae</taxon>
        <taxon>Streptophyta</taxon>
        <taxon>Embryophyta</taxon>
        <taxon>Tracheophyta</taxon>
        <taxon>Spermatophyta</taxon>
        <taxon>Magnoliopsida</taxon>
        <taxon>eudicotyledons</taxon>
        <taxon>Gunneridae</taxon>
        <taxon>Pentapetalae</taxon>
        <taxon>asterids</taxon>
        <taxon>Ericales</taxon>
        <taxon>Actinidiaceae</taxon>
        <taxon>Actinidia</taxon>
    </lineage>
</organism>
<evidence type="ECO:0000313" key="2">
    <source>
        <dbReference type="EMBL" id="GFZ21486.1"/>
    </source>
</evidence>
<dbReference type="PROSITE" id="PS50405">
    <property type="entry name" value="GST_CTER"/>
    <property type="match status" value="1"/>
</dbReference>
<dbReference type="GO" id="GO:0005737">
    <property type="term" value="C:cytoplasm"/>
    <property type="evidence" value="ECO:0007669"/>
    <property type="project" value="TreeGrafter"/>
</dbReference>
<dbReference type="CDD" id="cd03185">
    <property type="entry name" value="GST_C_Tau"/>
    <property type="match status" value="1"/>
</dbReference>
<sequence length="135" mass="14591">MGMASGPSILPSNPYDRAIARFWGAYIDNKCLPSLEALMMAQEDAVKARACLVGTKLGYLDIALGGFLGRFKAVVELCDVKLLDEAKTPGLVGWAERFCSDAAVKDVIPKTDELFGVCQAVPAYKQKPNLPNKLL</sequence>
<dbReference type="InterPro" id="IPR045074">
    <property type="entry name" value="GST_C_Tau"/>
</dbReference>
<name>A0A7J0HEF6_9ERIC</name>
<evidence type="ECO:0000313" key="3">
    <source>
        <dbReference type="Proteomes" id="UP000585474"/>
    </source>
</evidence>
<dbReference type="SUPFAM" id="SSF47616">
    <property type="entry name" value="GST C-terminal domain-like"/>
    <property type="match status" value="1"/>
</dbReference>
<dbReference type="OrthoDB" id="4951845at2759"/>